<evidence type="ECO:0000313" key="3">
    <source>
        <dbReference type="Proteomes" id="UP001596047"/>
    </source>
</evidence>
<dbReference type="PANTHER" id="PTHR43794:SF5">
    <property type="entry name" value="CHLOROHYDROLASE FAMILY PROTEIN"/>
    <property type="match status" value="1"/>
</dbReference>
<dbReference type="RefSeq" id="WP_379190939.1">
    <property type="nucleotide sequence ID" value="NZ_JBHSOW010000095.1"/>
</dbReference>
<keyword evidence="3" id="KW-1185">Reference proteome</keyword>
<dbReference type="InterPro" id="IPR006680">
    <property type="entry name" value="Amidohydro-rel"/>
</dbReference>
<name>A0ABW0W5K7_9BACL</name>
<dbReference type="InterPro" id="IPR011059">
    <property type="entry name" value="Metal-dep_hydrolase_composite"/>
</dbReference>
<protein>
    <submittedName>
        <fullName evidence="2">Amidohydrolase family protein</fullName>
    </submittedName>
</protein>
<feature type="domain" description="Amidohydrolase-related" evidence="1">
    <location>
        <begin position="115"/>
        <end position="476"/>
    </location>
</feature>
<dbReference type="Gene3D" id="2.30.40.10">
    <property type="entry name" value="Urease, subunit C, domain 1"/>
    <property type="match status" value="1"/>
</dbReference>
<evidence type="ECO:0000259" key="1">
    <source>
        <dbReference type="Pfam" id="PF01979"/>
    </source>
</evidence>
<sequence>MEEEQKNNSVNPSRRSFLKNASLAVGGAVIGGGILNDLLSGKALAADKSSVDKVKPKDLETEARFLVKNGLVITLEKSDPDFMKADILVENGKITAIKPNIDISGIQVIDASGMIVMPGFVDTHRHVWEALVRGIGTDWSIATYLNTIYFQELGGKLRPEDSYIADLLGALEALNAGVTTMLDWTAINTPEHADALIQGLKESGIRGVFAHGTPITNITTYWAPDSTNMHPLDSRRIKKQYFSSDDQLLTMALAIRGPEFVSIDVTRKDIMLARELGAIASMHVGVGIAGVQKKPVLQLRDANLLGPDLNFVHATTLTDEELMLIGQSGGSLSSTPEVESQMGHGWTAVGRYISQGYRPSLGVDVVVSTGPDMFSQMKFALQVTRAIENAKILESGKDVAQLHLSAKDALEFATIEGARALHLDRKIGTLAPGKEADMIFVRTTDLNLTPVNNPIGLATLCANPSNIDSVFVAGKAMKRNGKLLNVDLDRVRRLASASAEYVLNAFGPTPRF</sequence>
<dbReference type="Pfam" id="PF01979">
    <property type="entry name" value="Amidohydro_1"/>
    <property type="match status" value="1"/>
</dbReference>
<dbReference type="InterPro" id="IPR032466">
    <property type="entry name" value="Metal_Hydrolase"/>
</dbReference>
<proteinExistence type="predicted"/>
<reference evidence="3" key="1">
    <citation type="journal article" date="2019" name="Int. J. Syst. Evol. Microbiol.">
        <title>The Global Catalogue of Microorganisms (GCM) 10K type strain sequencing project: providing services to taxonomists for standard genome sequencing and annotation.</title>
        <authorList>
            <consortium name="The Broad Institute Genomics Platform"/>
            <consortium name="The Broad Institute Genome Sequencing Center for Infectious Disease"/>
            <person name="Wu L."/>
            <person name="Ma J."/>
        </authorList>
    </citation>
    <scope>NUCLEOTIDE SEQUENCE [LARGE SCALE GENOMIC DNA]</scope>
    <source>
        <strain evidence="3">CGMCC 1.3240</strain>
    </source>
</reference>
<dbReference type="EMBL" id="JBHSOW010000095">
    <property type="protein sequence ID" value="MFC5652304.1"/>
    <property type="molecule type" value="Genomic_DNA"/>
</dbReference>
<organism evidence="2 3">
    <name type="scientific">Paenibacillus solisilvae</name>
    <dbReference type="NCBI Taxonomy" id="2486751"/>
    <lineage>
        <taxon>Bacteria</taxon>
        <taxon>Bacillati</taxon>
        <taxon>Bacillota</taxon>
        <taxon>Bacilli</taxon>
        <taxon>Bacillales</taxon>
        <taxon>Paenibacillaceae</taxon>
        <taxon>Paenibacillus</taxon>
    </lineage>
</organism>
<dbReference type="InterPro" id="IPR050287">
    <property type="entry name" value="MTA/SAH_deaminase"/>
</dbReference>
<dbReference type="NCBIfam" id="NF006056">
    <property type="entry name" value="PRK08204.1"/>
    <property type="match status" value="1"/>
</dbReference>
<evidence type="ECO:0000313" key="2">
    <source>
        <dbReference type="EMBL" id="MFC5652304.1"/>
    </source>
</evidence>
<comment type="caution">
    <text evidence="2">The sequence shown here is derived from an EMBL/GenBank/DDBJ whole genome shotgun (WGS) entry which is preliminary data.</text>
</comment>
<dbReference type="Gene3D" id="3.20.20.140">
    <property type="entry name" value="Metal-dependent hydrolases"/>
    <property type="match status" value="1"/>
</dbReference>
<dbReference type="PROSITE" id="PS51318">
    <property type="entry name" value="TAT"/>
    <property type="match status" value="1"/>
</dbReference>
<gene>
    <name evidence="2" type="ORF">ACFPYJ_24965</name>
</gene>
<accession>A0ABW0W5K7</accession>
<dbReference type="SUPFAM" id="SSF51556">
    <property type="entry name" value="Metallo-dependent hydrolases"/>
    <property type="match status" value="1"/>
</dbReference>
<dbReference type="PANTHER" id="PTHR43794">
    <property type="entry name" value="AMINOHYDROLASE SSNA-RELATED"/>
    <property type="match status" value="1"/>
</dbReference>
<dbReference type="InterPro" id="IPR006311">
    <property type="entry name" value="TAT_signal"/>
</dbReference>
<dbReference type="NCBIfam" id="TIGR01409">
    <property type="entry name" value="TAT_signal_seq"/>
    <property type="match status" value="1"/>
</dbReference>
<dbReference type="Proteomes" id="UP001596047">
    <property type="component" value="Unassembled WGS sequence"/>
</dbReference>
<dbReference type="SUPFAM" id="SSF51338">
    <property type="entry name" value="Composite domain of metallo-dependent hydrolases"/>
    <property type="match status" value="1"/>
</dbReference>
<dbReference type="InterPro" id="IPR019546">
    <property type="entry name" value="TAT_signal_bac_arc"/>
</dbReference>